<proteinExistence type="predicted"/>
<comment type="caution">
    <text evidence="1">The sequence shown here is derived from an EMBL/GenBank/DDBJ whole genome shotgun (WGS) entry which is preliminary data.</text>
</comment>
<evidence type="ECO:0000313" key="2">
    <source>
        <dbReference type="Proteomes" id="UP000598146"/>
    </source>
</evidence>
<dbReference type="RefSeq" id="WP_196412025.1">
    <property type="nucleotide sequence ID" value="NZ_JADQTO010000001.1"/>
</dbReference>
<name>A0A931FVG0_9ACTN</name>
<dbReference type="AlphaFoldDB" id="A0A931FVG0"/>
<evidence type="ECO:0000313" key="1">
    <source>
        <dbReference type="EMBL" id="MBG0560220.1"/>
    </source>
</evidence>
<keyword evidence="2" id="KW-1185">Reference proteome</keyword>
<dbReference type="EMBL" id="JADQTO010000001">
    <property type="protein sequence ID" value="MBG0560220.1"/>
    <property type="molecule type" value="Genomic_DNA"/>
</dbReference>
<gene>
    <name evidence="1" type="ORF">I4J89_01910</name>
</gene>
<organism evidence="1 2">
    <name type="scientific">Actinoplanes aureus</name>
    <dbReference type="NCBI Taxonomy" id="2792083"/>
    <lineage>
        <taxon>Bacteria</taxon>
        <taxon>Bacillati</taxon>
        <taxon>Actinomycetota</taxon>
        <taxon>Actinomycetes</taxon>
        <taxon>Micromonosporales</taxon>
        <taxon>Micromonosporaceae</taxon>
        <taxon>Actinoplanes</taxon>
    </lineage>
</organism>
<accession>A0A931FVG0</accession>
<protein>
    <submittedName>
        <fullName evidence="1">Uncharacterized protein</fullName>
    </submittedName>
</protein>
<dbReference type="Proteomes" id="UP000598146">
    <property type="component" value="Unassembled WGS sequence"/>
</dbReference>
<reference evidence="1" key="1">
    <citation type="submission" date="2020-11" db="EMBL/GenBank/DDBJ databases">
        <title>Isolation and identification of active actinomycetes.</title>
        <authorList>
            <person name="Sun X."/>
        </authorList>
    </citation>
    <scope>NUCLEOTIDE SEQUENCE</scope>
    <source>
        <strain evidence="1">NEAU-A11</strain>
    </source>
</reference>
<sequence length="229" mass="24863">MSRSVISDVPVLARRSHAHPRRGACLMEFTSSLPGGRWTDRPDHVHPLLALIGRRVNDRSSEAARMALLPWAAWLAGTAQNDTAGLAATLAERAGAHALRYADAASARRISARTSGLDRPWRRARLIRLAVDVVARTDRPDAALHSMLADAVNTVRTHAGQPTVTVDVEGHPSWPQTQACQVELRIPDGSDSAYYHCAALPNRWPAALSLAWSARSSELGHAVPATRYL</sequence>